<gene>
    <name evidence="1" type="ORF">BU251_00315</name>
</gene>
<sequence>MFTHCPGREKDIKVRYIKCPFCGTEVEFFSDEPKRRCPSCKKDVAYTEKDSCIYWCKVAKDCLMRF</sequence>
<reference evidence="1 2" key="1">
    <citation type="submission" date="2017-01" db="EMBL/GenBank/DDBJ databases">
        <title>First insights into the biology of 'candidatus Vampirococcus archaeovorus'.</title>
        <authorList>
            <person name="Kizina J."/>
            <person name="Jordan S."/>
            <person name="Stueber K."/>
            <person name="Reinhardt R."/>
            <person name="Harder J."/>
        </authorList>
    </citation>
    <scope>NUCLEOTIDE SEQUENCE [LARGE SCALE GENOMIC DNA]</scope>
    <source>
        <strain evidence="1 2">LiM</strain>
    </source>
</reference>
<evidence type="ECO:0008006" key="3">
    <source>
        <dbReference type="Google" id="ProtNLM"/>
    </source>
</evidence>
<proteinExistence type="predicted"/>
<name>A0A410P2H5_VELA1</name>
<dbReference type="Proteomes" id="UP000287243">
    <property type="component" value="Chromosome"/>
</dbReference>
<accession>A0A410P2H5</accession>
<dbReference type="EMBL" id="CP019384">
    <property type="protein sequence ID" value="QAT16292.1"/>
    <property type="molecule type" value="Genomic_DNA"/>
</dbReference>
<protein>
    <recommendedName>
        <fullName evidence="3">Phosphohydrolase</fullName>
    </recommendedName>
</protein>
<evidence type="ECO:0000313" key="1">
    <source>
        <dbReference type="EMBL" id="QAT16292.1"/>
    </source>
</evidence>
<dbReference type="KEGG" id="vai:BU251_00315"/>
<dbReference type="AlphaFoldDB" id="A0A410P2H5"/>
<dbReference type="OrthoDB" id="155250at2"/>
<organism evidence="1 2">
    <name type="scientific">Velamenicoccus archaeovorus</name>
    <dbReference type="NCBI Taxonomy" id="1930593"/>
    <lineage>
        <taxon>Bacteria</taxon>
        <taxon>Pseudomonadati</taxon>
        <taxon>Candidatus Omnitrophota</taxon>
        <taxon>Candidatus Velamenicoccus</taxon>
    </lineage>
</organism>
<dbReference type="RefSeq" id="WP_128698927.1">
    <property type="nucleotide sequence ID" value="NZ_CP019384.1"/>
</dbReference>
<keyword evidence="2" id="KW-1185">Reference proteome</keyword>
<evidence type="ECO:0000313" key="2">
    <source>
        <dbReference type="Proteomes" id="UP000287243"/>
    </source>
</evidence>